<dbReference type="AlphaFoldDB" id="A0A8T2AY21"/>
<dbReference type="Proteomes" id="UP000694240">
    <property type="component" value="Chromosome 8"/>
</dbReference>
<dbReference type="PROSITE" id="PS50158">
    <property type="entry name" value="ZF_CCHC"/>
    <property type="match status" value="1"/>
</dbReference>
<evidence type="ECO:0000313" key="5">
    <source>
        <dbReference type="Proteomes" id="UP000694240"/>
    </source>
</evidence>
<evidence type="ECO:0000313" key="4">
    <source>
        <dbReference type="EMBL" id="KAG7578499.1"/>
    </source>
</evidence>
<organism evidence="4 5">
    <name type="scientific">Arabidopsis thaliana x Arabidopsis arenosa</name>
    <dbReference type="NCBI Taxonomy" id="1240361"/>
    <lineage>
        <taxon>Eukaryota</taxon>
        <taxon>Viridiplantae</taxon>
        <taxon>Streptophyta</taxon>
        <taxon>Embryophyta</taxon>
        <taxon>Tracheophyta</taxon>
        <taxon>Spermatophyta</taxon>
        <taxon>Magnoliopsida</taxon>
        <taxon>eudicotyledons</taxon>
        <taxon>Gunneridae</taxon>
        <taxon>Pentapetalae</taxon>
        <taxon>rosids</taxon>
        <taxon>malvids</taxon>
        <taxon>Brassicales</taxon>
        <taxon>Brassicaceae</taxon>
        <taxon>Camelineae</taxon>
        <taxon>Arabidopsis</taxon>
    </lineage>
</organism>
<dbReference type="InterPro" id="IPR001878">
    <property type="entry name" value="Znf_CCHC"/>
</dbReference>
<sequence length="1244" mass="138959">MGSNSYIPPIGDTTTTSRPPMTANRQNVDLYENPYYLHNSDHAGLQLVTDRLTTGAEFHSWRRSVRMALNVRNKLGFIDGTISKPSIDSRDAGSWSRCNDMVTTWLMNSVSKKIGQSLLYMSTAESIWNNLMARFKQDDAPRVYEIEQRLSTIQQGSMDVSAYYTELVTLWEEYKNYIELPVCTCGKCECNAAMLWEKLQQRGRVTKFLMGLNEVYEQTRRHILMLKPIPNIEEAFNIVAQDERQRVVKPVFKSENVAFQTTGSYNEGYNSFGAESNEYVAAYNTYRPRSNRPMCTYCGKMGHTVQKCYRVHGYPPGFPVPTQNNVNARAPFIPRAPNTAFPRPQFRPTDTNTQHQRTVANDTDGFSESMPYYPPPAATPVSLNVSQMTTEQAQTLIQQLNAHVKVSEPQMLAHVSVSSPEPLAPIHHSSITEHGFMAAESSSAHFYPTSCFIQEFTQDLMIGRCNLLNNLYILDLQSLASSASSTLAINFCGSLTADGNLWHQRLGHPSTAKLQVMSGYPSGYKGYKVLHLDSNSISITRNIVFHEDIFPFADKKNLNPDFFSHVILPLSMPYHPESIDIASSSNSPASSETISHPAMHTPVSPSHDSPVNIPESSSQDVDTENHSSSSSVALTGKSRDKQPVVSDTALISLPSERPKRQTKAPGYLSEYHCALAQSFTSLPPKHTTPYPLSSVLSYHRFQPTYCSYILSYSMETEPKTFKQAMGSDVWKNALGEELQAMEANRTWSITSLPPGKNVVGCKWVFTIKYNSDGTIERYKARLVAKGFTQQEGIDFNETFSPVAKLTSVKLMLSLAAKKGWELTQMDVSNAFLHSELDEEIYMSLPQGYTPGTNDPLPPNPVCRLHKSIYGLKQASRQWNRLFTSVLLKDGFIQSQSDTTLFLKFTPTGFIALLVYVDDIAIASNNAEDLAALKRVLATAFKIKDLGPLRFFLGLEIARSTKGISVCQRKYTLDLLENTGLLACKPSSVPMDPYVNLTKDTGTPLVVATPYRELIGRLLYLTITRPDITFAVHKLSQFLQFPTDVHLQAAHKILKYLKGNPGLGIFYSVDPAVCLNAFADANWGTCLDTRRSTTGYCVFLGTSLICWKSRKQQVVSRSSTEAEYMSMGDVTRELLWIQQLLADFRITVDHTAKLFCDNKSAIHIAQNPVFHERVKHVEIDAHTVRDQIKLGNLKALHVSSEDQLADILTKPLHFGPFHSLLRRMSLSSLYTASPDSASKACGGVS</sequence>
<dbReference type="InterPro" id="IPR057670">
    <property type="entry name" value="SH3_retrovirus"/>
</dbReference>
<dbReference type="CDD" id="cd09272">
    <property type="entry name" value="RNase_HI_RT_Ty1"/>
    <property type="match status" value="1"/>
</dbReference>
<keyword evidence="5" id="KW-1185">Reference proteome</keyword>
<reference evidence="4 5" key="1">
    <citation type="submission" date="2020-12" db="EMBL/GenBank/DDBJ databases">
        <title>Concerted genomic and epigenomic changes stabilize Arabidopsis allopolyploids.</title>
        <authorList>
            <person name="Chen Z."/>
        </authorList>
    </citation>
    <scope>NUCLEOTIDE SEQUENCE [LARGE SCALE GENOMIC DNA]</scope>
    <source>
        <strain evidence="4">Allo738</strain>
        <tissue evidence="4">Leaf</tissue>
    </source>
</reference>
<feature type="compositionally biased region" description="Polar residues" evidence="2">
    <location>
        <begin position="603"/>
        <end position="633"/>
    </location>
</feature>
<accession>A0A8T2AY21</accession>
<dbReference type="GO" id="GO:0008270">
    <property type="term" value="F:zinc ion binding"/>
    <property type="evidence" value="ECO:0007669"/>
    <property type="project" value="UniProtKB-KW"/>
</dbReference>
<keyword evidence="1" id="KW-0862">Zinc</keyword>
<dbReference type="InterPro" id="IPR029472">
    <property type="entry name" value="Copia-like_N"/>
</dbReference>
<comment type="caution">
    <text evidence="4">The sequence shown here is derived from an EMBL/GenBank/DDBJ whole genome shotgun (WGS) entry which is preliminary data.</text>
</comment>
<feature type="region of interest" description="Disordered" evidence="2">
    <location>
        <begin position="1"/>
        <end position="23"/>
    </location>
</feature>
<name>A0A8T2AY21_9BRAS</name>
<dbReference type="PANTHER" id="PTHR11439:SF494">
    <property type="entry name" value="CYSTEINE-RICH RLK (RECEPTOR-LIKE PROTEIN KINASE) 8"/>
    <property type="match status" value="1"/>
</dbReference>
<feature type="domain" description="CCHC-type" evidence="3">
    <location>
        <begin position="295"/>
        <end position="308"/>
    </location>
</feature>
<dbReference type="EMBL" id="JAEFBK010000008">
    <property type="protein sequence ID" value="KAG7578499.1"/>
    <property type="molecule type" value="Genomic_DNA"/>
</dbReference>
<dbReference type="GO" id="GO:0003676">
    <property type="term" value="F:nucleic acid binding"/>
    <property type="evidence" value="ECO:0007669"/>
    <property type="project" value="InterPro"/>
</dbReference>
<evidence type="ECO:0000259" key="3">
    <source>
        <dbReference type="PROSITE" id="PS50158"/>
    </source>
</evidence>
<evidence type="ECO:0000256" key="1">
    <source>
        <dbReference type="PROSITE-ProRule" id="PRU00047"/>
    </source>
</evidence>
<feature type="region of interest" description="Disordered" evidence="2">
    <location>
        <begin position="581"/>
        <end position="645"/>
    </location>
</feature>
<dbReference type="PANTHER" id="PTHR11439">
    <property type="entry name" value="GAG-POL-RELATED RETROTRANSPOSON"/>
    <property type="match status" value="1"/>
</dbReference>
<dbReference type="Pfam" id="PF14244">
    <property type="entry name" value="Retrotran_gag_3"/>
    <property type="match status" value="1"/>
</dbReference>
<dbReference type="Pfam" id="PF07727">
    <property type="entry name" value="RVT_2"/>
    <property type="match status" value="1"/>
</dbReference>
<protein>
    <submittedName>
        <fullName evidence="4">GAG-pre-integrase domain</fullName>
    </submittedName>
</protein>
<proteinExistence type="predicted"/>
<feature type="compositionally biased region" description="Low complexity" evidence="2">
    <location>
        <begin position="581"/>
        <end position="595"/>
    </location>
</feature>
<keyword evidence="1" id="KW-0479">Metal-binding</keyword>
<gene>
    <name evidence="4" type="ORF">ISN45_Aa03g026830</name>
</gene>
<dbReference type="Pfam" id="PF25597">
    <property type="entry name" value="SH3_retrovirus"/>
    <property type="match status" value="1"/>
</dbReference>
<evidence type="ECO:0000256" key="2">
    <source>
        <dbReference type="SAM" id="MobiDB-lite"/>
    </source>
</evidence>
<keyword evidence="1" id="KW-0863">Zinc-finger</keyword>
<dbReference type="InterPro" id="IPR013103">
    <property type="entry name" value="RVT_2"/>
</dbReference>
<dbReference type="Pfam" id="PF03732">
    <property type="entry name" value="Retrotrans_gag"/>
    <property type="match status" value="1"/>
</dbReference>
<dbReference type="InterPro" id="IPR005162">
    <property type="entry name" value="Retrotrans_gag_dom"/>
</dbReference>